<comment type="caution">
    <text evidence="4">The sequence shown here is derived from an EMBL/GenBank/DDBJ whole genome shotgun (WGS) entry which is preliminary data.</text>
</comment>
<dbReference type="Gene3D" id="3.30.1780.10">
    <property type="entry name" value="ornithine cyclodeaminase, domain 1"/>
    <property type="match status" value="1"/>
</dbReference>
<dbReference type="InterPro" id="IPR023401">
    <property type="entry name" value="ODC_N"/>
</dbReference>
<dbReference type="AlphaFoldDB" id="A0ABD6ACH0"/>
<keyword evidence="3" id="KW-0547">Nucleotide-binding</keyword>
<dbReference type="GeneID" id="79317637"/>
<dbReference type="FunFam" id="3.30.1780.10:FF:000002">
    <property type="entry name" value="Ornithine cyclodeaminase"/>
    <property type="match status" value="1"/>
</dbReference>
<dbReference type="InterPro" id="IPR003462">
    <property type="entry name" value="ODC_Mu_crystall"/>
</dbReference>
<name>A0ABD6ACH0_9EURY</name>
<dbReference type="RefSeq" id="WP_276306010.1">
    <property type="nucleotide sequence ID" value="NZ_CP119993.1"/>
</dbReference>
<feature type="binding site" evidence="3">
    <location>
        <position position="232"/>
    </location>
    <ligand>
        <name>NAD(+)</name>
        <dbReference type="ChEBI" id="CHEBI:57540"/>
    </ligand>
</feature>
<evidence type="ECO:0000256" key="3">
    <source>
        <dbReference type="HAMAP-Rule" id="MF_00935"/>
    </source>
</evidence>
<proteinExistence type="inferred from homology"/>
<dbReference type="EC" id="1.4.1.1" evidence="3"/>
<evidence type="ECO:0000313" key="4">
    <source>
        <dbReference type="EMBL" id="MFC7318190.1"/>
    </source>
</evidence>
<sequence>MDDRVPDGTRIISAADVRKHIDMLEVINGVETAFCKHHRGETTMPPKSYVELPDIDGDFRSMPAQVGDSAGVKWVNVHPDNPERFRLPTVMGLVIYSDPETAYPLAVIDGTELTRYRTGAAAGVATRYLARRGADSLGLLGTGIQARTQLAAVASVLDLERVVVSDLDDSALEAFIEAESDRDCDIVRGTPQELCECDVISTTTPSREPILEADWVREGTHINAMGADAAGKQELDPALLAQAAVVVDDWEQCSHSGEINTSVQSGTFTRGDVAATMGEVVSGSPESLRNSTTVFDSTGLAIQDIATAKQVYTTAEETGTGSVVDIVLS</sequence>
<evidence type="ECO:0000256" key="1">
    <source>
        <dbReference type="ARBA" id="ARBA00023002"/>
    </source>
</evidence>
<dbReference type="GO" id="GO:0051287">
    <property type="term" value="F:NAD binding"/>
    <property type="evidence" value="ECO:0007669"/>
    <property type="project" value="UniProtKB-UniRule"/>
</dbReference>
<organism evidence="4 5">
    <name type="scientific">Halomarina halobia</name>
    <dbReference type="NCBI Taxonomy" id="3033386"/>
    <lineage>
        <taxon>Archaea</taxon>
        <taxon>Methanobacteriati</taxon>
        <taxon>Methanobacteriota</taxon>
        <taxon>Stenosarchaea group</taxon>
        <taxon>Halobacteria</taxon>
        <taxon>Halobacteriales</taxon>
        <taxon>Natronomonadaceae</taxon>
        <taxon>Halomarina</taxon>
    </lineage>
</organism>
<dbReference type="Proteomes" id="UP001596547">
    <property type="component" value="Unassembled WGS sequence"/>
</dbReference>
<dbReference type="InterPro" id="IPR028609">
    <property type="entry name" value="AlaDH_arch-typ"/>
</dbReference>
<reference evidence="4 5" key="1">
    <citation type="journal article" date="2019" name="Int. J. Syst. Evol. Microbiol.">
        <title>The Global Catalogue of Microorganisms (GCM) 10K type strain sequencing project: providing services to taxonomists for standard genome sequencing and annotation.</title>
        <authorList>
            <consortium name="The Broad Institute Genomics Platform"/>
            <consortium name="The Broad Institute Genome Sequencing Center for Infectious Disease"/>
            <person name="Wu L."/>
            <person name="Ma J."/>
        </authorList>
    </citation>
    <scope>NUCLEOTIDE SEQUENCE [LARGE SCALE GENOMIC DNA]</scope>
    <source>
        <strain evidence="4 5">PSR21</strain>
    </source>
</reference>
<dbReference type="Pfam" id="PF02423">
    <property type="entry name" value="OCD_Mu_crystall"/>
    <property type="match status" value="1"/>
</dbReference>
<accession>A0ABD6ACH0</accession>
<protein>
    <recommendedName>
        <fullName evidence="3">Alanine dehydrogenase</fullName>
        <shortName evidence="3">AlaDH</shortName>
        <ecNumber evidence="3">1.4.1.1</ecNumber>
    </recommendedName>
</protein>
<comment type="caution">
    <text evidence="3">Lacks conserved residue(s) required for the propagation of feature annotation.</text>
</comment>
<comment type="function">
    <text evidence="3">Catalyzes the NAD(+)-dependent oxidative deamination of L-alanine to pyruvate, and the reverse reaction, the reductive amination of pyruvate.</text>
</comment>
<evidence type="ECO:0000313" key="5">
    <source>
        <dbReference type="Proteomes" id="UP001596547"/>
    </source>
</evidence>
<dbReference type="PANTHER" id="PTHR13812:SF19">
    <property type="entry name" value="KETIMINE REDUCTASE MU-CRYSTALLIN"/>
    <property type="match status" value="1"/>
</dbReference>
<keyword evidence="1 3" id="KW-0560">Oxidoreductase</keyword>
<dbReference type="SUPFAM" id="SSF51735">
    <property type="entry name" value="NAD(P)-binding Rossmann-fold domains"/>
    <property type="match status" value="1"/>
</dbReference>
<keyword evidence="5" id="KW-1185">Reference proteome</keyword>
<dbReference type="Gene3D" id="3.40.50.720">
    <property type="entry name" value="NAD(P)-binding Rossmann-like Domain"/>
    <property type="match status" value="1"/>
</dbReference>
<keyword evidence="2 3" id="KW-0520">NAD</keyword>
<dbReference type="PANTHER" id="PTHR13812">
    <property type="entry name" value="KETIMINE REDUCTASE MU-CRYSTALLIN"/>
    <property type="match status" value="1"/>
</dbReference>
<comment type="similarity">
    <text evidence="3">Belongs to the ornithine cyclodeaminase/mu-crystallin family. Archaeal alanine dehydrogenase subfamily.</text>
</comment>
<feature type="binding site" evidence="3">
    <location>
        <position position="117"/>
    </location>
    <ligand>
        <name>NAD(+)</name>
        <dbReference type="ChEBI" id="CHEBI:57540"/>
    </ligand>
</feature>
<dbReference type="PIRSF" id="PIRSF001439">
    <property type="entry name" value="CryM"/>
    <property type="match status" value="1"/>
</dbReference>
<dbReference type="EMBL" id="JBHTBF010000003">
    <property type="protein sequence ID" value="MFC7318190.1"/>
    <property type="molecule type" value="Genomic_DNA"/>
</dbReference>
<evidence type="ECO:0000256" key="2">
    <source>
        <dbReference type="ARBA" id="ARBA00023027"/>
    </source>
</evidence>
<dbReference type="HAMAP" id="MF_00935">
    <property type="entry name" value="AlaDH_arch"/>
    <property type="match status" value="1"/>
</dbReference>
<gene>
    <name evidence="3" type="primary">ala</name>
    <name evidence="4" type="ORF">ACFQPE_15510</name>
</gene>
<dbReference type="FunFam" id="3.40.50.720:FF:000311">
    <property type="entry name" value="Ornithine cyclodeaminase"/>
    <property type="match status" value="1"/>
</dbReference>
<comment type="catalytic activity">
    <reaction evidence="3">
        <text>L-alanine + NAD(+) + H2O = pyruvate + NH4(+) + NADH + H(+)</text>
        <dbReference type="Rhea" id="RHEA:18405"/>
        <dbReference type="ChEBI" id="CHEBI:15361"/>
        <dbReference type="ChEBI" id="CHEBI:15377"/>
        <dbReference type="ChEBI" id="CHEBI:15378"/>
        <dbReference type="ChEBI" id="CHEBI:28938"/>
        <dbReference type="ChEBI" id="CHEBI:57540"/>
        <dbReference type="ChEBI" id="CHEBI:57945"/>
        <dbReference type="ChEBI" id="CHEBI:57972"/>
        <dbReference type="EC" id="1.4.1.1"/>
    </reaction>
</comment>
<dbReference type="GO" id="GO:0006522">
    <property type="term" value="P:alanine metabolic process"/>
    <property type="evidence" value="ECO:0007669"/>
    <property type="project" value="UniProtKB-UniRule"/>
</dbReference>
<feature type="binding site" evidence="3">
    <location>
        <begin position="144"/>
        <end position="145"/>
    </location>
    <ligand>
        <name>NAD(+)</name>
        <dbReference type="ChEBI" id="CHEBI:57540"/>
    </ligand>
</feature>
<feature type="active site" description="Proton donor/acceptor" evidence="3">
    <location>
        <position position="73"/>
    </location>
</feature>
<feature type="binding site" evidence="3">
    <location>
        <position position="297"/>
    </location>
    <ligand>
        <name>NAD(+)</name>
        <dbReference type="ChEBI" id="CHEBI:57540"/>
    </ligand>
</feature>
<dbReference type="GO" id="GO:0000286">
    <property type="term" value="F:alanine dehydrogenase activity"/>
    <property type="evidence" value="ECO:0007669"/>
    <property type="project" value="UniProtKB-UniRule"/>
</dbReference>
<feature type="binding site" evidence="3">
    <location>
        <begin position="226"/>
        <end position="228"/>
    </location>
    <ligand>
        <name>NAD(+)</name>
        <dbReference type="ChEBI" id="CHEBI:57540"/>
    </ligand>
</feature>
<dbReference type="InterPro" id="IPR036291">
    <property type="entry name" value="NAD(P)-bd_dom_sf"/>
</dbReference>